<dbReference type="AlphaFoldDB" id="A0A1G6GCX4"/>
<evidence type="ECO:0000313" key="1">
    <source>
        <dbReference type="EMBL" id="SDB79841.1"/>
    </source>
</evidence>
<proteinExistence type="predicted"/>
<name>A0A1G6GCX4_9ACTN</name>
<sequence>MGRGRAKAKQTKVARELKYRPIDTDFSSLERELRGGDSYRNDFRSDSHDEEDVPDAYADLAARYNADDDDGYGGMRASG</sequence>
<evidence type="ECO:0008006" key="3">
    <source>
        <dbReference type="Google" id="ProtNLM"/>
    </source>
</evidence>
<dbReference type="Pfam" id="PF11273">
    <property type="entry name" value="DUF3073"/>
    <property type="match status" value="1"/>
</dbReference>
<keyword evidence="2" id="KW-1185">Reference proteome</keyword>
<protein>
    <recommendedName>
        <fullName evidence="3">DUF3073 domain-containing protein</fullName>
    </recommendedName>
</protein>
<dbReference type="RefSeq" id="WP_092605312.1">
    <property type="nucleotide sequence ID" value="NZ_FMYF01000001.1"/>
</dbReference>
<reference evidence="1 2" key="1">
    <citation type="submission" date="2016-06" db="EMBL/GenBank/DDBJ databases">
        <authorList>
            <person name="Olsen C.W."/>
            <person name="Carey S."/>
            <person name="Hinshaw L."/>
            <person name="Karasin A.I."/>
        </authorList>
    </citation>
    <scope>NUCLEOTIDE SEQUENCE [LARGE SCALE GENOMIC DNA]</scope>
    <source>
        <strain evidence="1 2">LZ-22</strain>
    </source>
</reference>
<dbReference type="OrthoDB" id="3217921at2"/>
<dbReference type="STRING" id="1577474.GA0111570_101110"/>
<evidence type="ECO:0000313" key="2">
    <source>
        <dbReference type="Proteomes" id="UP000199086"/>
    </source>
</evidence>
<gene>
    <name evidence="1" type="ORF">GA0111570_101110</name>
</gene>
<dbReference type="EMBL" id="FMYF01000001">
    <property type="protein sequence ID" value="SDB79841.1"/>
    <property type="molecule type" value="Genomic_DNA"/>
</dbReference>
<dbReference type="Proteomes" id="UP000199086">
    <property type="component" value="Unassembled WGS sequence"/>
</dbReference>
<dbReference type="InterPro" id="IPR021426">
    <property type="entry name" value="DUF3073"/>
</dbReference>
<organism evidence="1 2">
    <name type="scientific">Raineyella antarctica</name>
    <dbReference type="NCBI Taxonomy" id="1577474"/>
    <lineage>
        <taxon>Bacteria</taxon>
        <taxon>Bacillati</taxon>
        <taxon>Actinomycetota</taxon>
        <taxon>Actinomycetes</taxon>
        <taxon>Propionibacteriales</taxon>
        <taxon>Propionibacteriaceae</taxon>
        <taxon>Raineyella</taxon>
    </lineage>
</organism>
<accession>A0A1G6GCX4</accession>